<evidence type="ECO:0000313" key="2">
    <source>
        <dbReference type="Proteomes" id="UP000018914"/>
    </source>
</evidence>
<dbReference type="EMBL" id="CP007028">
    <property type="protein sequence ID" value="AHE96748.1"/>
    <property type="molecule type" value="Genomic_DNA"/>
</dbReference>
<accession>W0DIC3</accession>
<proteinExistence type="predicted"/>
<name>W0DIC3_9AQUI</name>
<dbReference type="Proteomes" id="UP000018914">
    <property type="component" value="Chromosome"/>
</dbReference>
<keyword evidence="2" id="KW-1185">Reference proteome</keyword>
<reference evidence="1 2" key="1">
    <citation type="submission" date="2013-12" db="EMBL/GenBank/DDBJ databases">
        <authorList>
            <consortium name="DOE Joint Genome Institute"/>
            <person name="Eisen J."/>
            <person name="Huntemann M."/>
            <person name="Han J."/>
            <person name="Chen A."/>
            <person name="Kyrpides N."/>
            <person name="Mavromatis K."/>
            <person name="Markowitz V."/>
            <person name="Palaniappan K."/>
            <person name="Ivanova N."/>
            <person name="Schaumberg A."/>
            <person name="Pati A."/>
            <person name="Liolios K."/>
            <person name="Nordberg H.P."/>
            <person name="Cantor M.N."/>
            <person name="Hua S.X."/>
            <person name="Woyke T."/>
        </authorList>
    </citation>
    <scope>NUCLEOTIDE SEQUENCE [LARGE SCALE GENOMIC DNA]</scope>
    <source>
        <strain evidence="1 2">DSM 23557</strain>
    </source>
</reference>
<dbReference type="HOGENOM" id="CLU_3391865_0_0_0"/>
<evidence type="ECO:0000313" key="1">
    <source>
        <dbReference type="EMBL" id="AHE96748.1"/>
    </source>
</evidence>
<gene>
    <name evidence="1" type="ORF">THERU_01410</name>
</gene>
<organism evidence="2">
    <name type="scientific">Thermocrinis ruber</name>
    <dbReference type="NCBI Taxonomy" id="75906"/>
    <lineage>
        <taxon>Bacteria</taxon>
        <taxon>Pseudomonadati</taxon>
        <taxon>Aquificota</taxon>
        <taxon>Aquificia</taxon>
        <taxon>Aquificales</taxon>
        <taxon>Aquificaceae</taxon>
        <taxon>Thermocrinis</taxon>
    </lineage>
</organism>
<sequence length="32" mass="3431">MVVRIRSKSVSLPNKGGLSLRGLWAPYCGEVG</sequence>
<dbReference type="KEGG" id="trd:THERU_01410"/>
<protein>
    <submittedName>
        <fullName evidence="1">Uncharacterized protein</fullName>
    </submittedName>
</protein>
<dbReference type="AlphaFoldDB" id="W0DIC3"/>
<dbReference type="STRING" id="75906.THERU_01410"/>